<feature type="transmembrane region" description="Helical" evidence="8">
    <location>
        <begin position="252"/>
        <end position="274"/>
    </location>
</feature>
<evidence type="ECO:0000256" key="6">
    <source>
        <dbReference type="ARBA" id="ARBA00022989"/>
    </source>
</evidence>
<evidence type="ECO:0000313" key="11">
    <source>
        <dbReference type="Proteomes" id="UP001549320"/>
    </source>
</evidence>
<dbReference type="PROSITE" id="PS50928">
    <property type="entry name" value="ABC_TM1"/>
    <property type="match status" value="1"/>
</dbReference>
<keyword evidence="11" id="KW-1185">Reference proteome</keyword>
<organism evidence="10 11">
    <name type="scientific">Ottowia thiooxydans</name>
    <dbReference type="NCBI Taxonomy" id="219182"/>
    <lineage>
        <taxon>Bacteria</taxon>
        <taxon>Pseudomonadati</taxon>
        <taxon>Pseudomonadota</taxon>
        <taxon>Betaproteobacteria</taxon>
        <taxon>Burkholderiales</taxon>
        <taxon>Comamonadaceae</taxon>
        <taxon>Ottowia</taxon>
    </lineage>
</organism>
<accession>A0ABV2QCS2</accession>
<evidence type="ECO:0000256" key="3">
    <source>
        <dbReference type="ARBA" id="ARBA00022448"/>
    </source>
</evidence>
<dbReference type="InterPro" id="IPR000515">
    <property type="entry name" value="MetI-like"/>
</dbReference>
<evidence type="ECO:0000256" key="4">
    <source>
        <dbReference type="ARBA" id="ARBA00022475"/>
    </source>
</evidence>
<gene>
    <name evidence="10" type="ORF">ABIE13_003952</name>
</gene>
<evidence type="ECO:0000256" key="7">
    <source>
        <dbReference type="ARBA" id="ARBA00023136"/>
    </source>
</evidence>
<dbReference type="Pfam" id="PF00528">
    <property type="entry name" value="BPD_transp_1"/>
    <property type="match status" value="1"/>
</dbReference>
<evidence type="ECO:0000256" key="2">
    <source>
        <dbReference type="ARBA" id="ARBA00007069"/>
    </source>
</evidence>
<dbReference type="PANTHER" id="PTHR42929:SF5">
    <property type="entry name" value="ABC TRANSPORTER PERMEASE PROTEIN"/>
    <property type="match status" value="1"/>
</dbReference>
<evidence type="ECO:0000259" key="9">
    <source>
        <dbReference type="PROSITE" id="PS50928"/>
    </source>
</evidence>
<dbReference type="PANTHER" id="PTHR42929">
    <property type="entry name" value="INNER MEMBRANE ABC TRANSPORTER PERMEASE PROTEIN YDCU-RELATED-RELATED"/>
    <property type="match status" value="1"/>
</dbReference>
<feature type="domain" description="ABC transmembrane type-1" evidence="9">
    <location>
        <begin position="64"/>
        <end position="270"/>
    </location>
</feature>
<dbReference type="InterPro" id="IPR035906">
    <property type="entry name" value="MetI-like_sf"/>
</dbReference>
<keyword evidence="3 8" id="KW-0813">Transport</keyword>
<reference evidence="10 11" key="1">
    <citation type="submission" date="2024-06" db="EMBL/GenBank/DDBJ databases">
        <title>Sorghum-associated microbial communities from plants grown in Nebraska, USA.</title>
        <authorList>
            <person name="Schachtman D."/>
        </authorList>
    </citation>
    <scope>NUCLEOTIDE SEQUENCE [LARGE SCALE GENOMIC DNA]</scope>
    <source>
        <strain evidence="10 11">2709</strain>
    </source>
</reference>
<sequence length="283" mass="30453">MLQSSSPRALSGPWLAAPLLLYFLVFVLAPQIVLVVMSFRGLEGAFTLSHFARVLSDPMTYDVLISTLRLGLTTTLLTLLIGYPYALGMVYASPRIKSLLLLLVVLPLLVSGVVRTFGWMVALGNQGPVNELLQWLGVTDQPLRILFTETAVVIGLTQIEMPMMVLSLYTVLGRMDSSLLLASRSLGEGHWKTLVRVILPLSVPGLIAGCSLVFASAVGSFVAQTVLGGGGLLYMPMYIYQQSILSQEWAFAAALALILMVAVGAIIFAGNALARKSKGYIYG</sequence>
<dbReference type="EMBL" id="JBEPSH010000007">
    <property type="protein sequence ID" value="MET4578836.1"/>
    <property type="molecule type" value="Genomic_DNA"/>
</dbReference>
<dbReference type="Gene3D" id="1.10.3720.10">
    <property type="entry name" value="MetI-like"/>
    <property type="match status" value="1"/>
</dbReference>
<comment type="caution">
    <text evidence="10">The sequence shown here is derived from an EMBL/GenBank/DDBJ whole genome shotgun (WGS) entry which is preliminary data.</text>
</comment>
<evidence type="ECO:0000313" key="10">
    <source>
        <dbReference type="EMBL" id="MET4578836.1"/>
    </source>
</evidence>
<name>A0ABV2QCS2_9BURK</name>
<dbReference type="Proteomes" id="UP001549320">
    <property type="component" value="Unassembled WGS sequence"/>
</dbReference>
<comment type="similarity">
    <text evidence="2">Belongs to the binding-protein-dependent transport system permease family. CysTW subfamily.</text>
</comment>
<keyword evidence="7 8" id="KW-0472">Membrane</keyword>
<proteinExistence type="inferred from homology"/>
<keyword evidence="5 8" id="KW-0812">Transmembrane</keyword>
<feature type="transmembrane region" description="Helical" evidence="8">
    <location>
        <begin position="59"/>
        <end position="87"/>
    </location>
</feature>
<evidence type="ECO:0000256" key="1">
    <source>
        <dbReference type="ARBA" id="ARBA00004651"/>
    </source>
</evidence>
<dbReference type="RefSeq" id="WP_354446397.1">
    <property type="nucleotide sequence ID" value="NZ_JBEPSH010000007.1"/>
</dbReference>
<protein>
    <submittedName>
        <fullName evidence="10">Spermidine/putrescine transport system permease protein</fullName>
    </submittedName>
</protein>
<dbReference type="CDD" id="cd06261">
    <property type="entry name" value="TM_PBP2"/>
    <property type="match status" value="1"/>
</dbReference>
<feature type="transmembrane region" description="Helical" evidence="8">
    <location>
        <begin position="12"/>
        <end position="39"/>
    </location>
</feature>
<dbReference type="SUPFAM" id="SSF161098">
    <property type="entry name" value="MetI-like"/>
    <property type="match status" value="1"/>
</dbReference>
<evidence type="ECO:0000256" key="5">
    <source>
        <dbReference type="ARBA" id="ARBA00022692"/>
    </source>
</evidence>
<comment type="subcellular location">
    <subcellularLocation>
        <location evidence="1 8">Cell membrane</location>
        <topology evidence="1 8">Multi-pass membrane protein</topology>
    </subcellularLocation>
</comment>
<keyword evidence="4" id="KW-1003">Cell membrane</keyword>
<feature type="transmembrane region" description="Helical" evidence="8">
    <location>
        <begin position="99"/>
        <end position="123"/>
    </location>
</feature>
<feature type="transmembrane region" description="Helical" evidence="8">
    <location>
        <begin position="193"/>
        <end position="215"/>
    </location>
</feature>
<feature type="transmembrane region" description="Helical" evidence="8">
    <location>
        <begin position="221"/>
        <end position="240"/>
    </location>
</feature>
<evidence type="ECO:0000256" key="8">
    <source>
        <dbReference type="RuleBase" id="RU363032"/>
    </source>
</evidence>
<keyword evidence="6 8" id="KW-1133">Transmembrane helix</keyword>